<reference evidence="5" key="1">
    <citation type="submission" date="2025-08" db="UniProtKB">
        <authorList>
            <consortium name="RefSeq"/>
        </authorList>
    </citation>
    <scope>IDENTIFICATION</scope>
    <source>
        <tissue evidence="5">Whole Larva</tissue>
    </source>
</reference>
<dbReference type="InterPro" id="IPR006621">
    <property type="entry name" value="Nose-resist-to-fluoxetine_N"/>
</dbReference>
<feature type="transmembrane region" description="Helical" evidence="1">
    <location>
        <begin position="589"/>
        <end position="614"/>
    </location>
</feature>
<feature type="transmembrane region" description="Helical" evidence="1">
    <location>
        <begin position="401"/>
        <end position="425"/>
    </location>
</feature>
<keyword evidence="4" id="KW-1185">Reference proteome</keyword>
<dbReference type="Proteomes" id="UP000695000">
    <property type="component" value="Unplaced"/>
</dbReference>
<proteinExistence type="predicted"/>
<keyword evidence="1" id="KW-0472">Membrane</keyword>
<dbReference type="Pfam" id="PF20146">
    <property type="entry name" value="NRF"/>
    <property type="match status" value="2"/>
</dbReference>
<feature type="transmembrane region" description="Helical" evidence="1">
    <location>
        <begin position="164"/>
        <end position="186"/>
    </location>
</feature>
<feature type="transmembrane region" description="Helical" evidence="1">
    <location>
        <begin position="551"/>
        <end position="569"/>
    </location>
</feature>
<accession>A0ABM1N5M6</accession>
<dbReference type="RefSeq" id="XP_017782126.1">
    <property type="nucleotide sequence ID" value="XM_017926637.1"/>
</dbReference>
<feature type="signal peptide" evidence="2">
    <location>
        <begin position="1"/>
        <end position="16"/>
    </location>
</feature>
<keyword evidence="1" id="KW-1133">Transmembrane helix</keyword>
<gene>
    <name evidence="5" type="primary">LOC108566646</name>
</gene>
<evidence type="ECO:0000256" key="1">
    <source>
        <dbReference type="SAM" id="Phobius"/>
    </source>
</evidence>
<feature type="transmembrane region" description="Helical" evidence="1">
    <location>
        <begin position="1143"/>
        <end position="1159"/>
    </location>
</feature>
<protein>
    <submittedName>
        <fullName evidence="5">Uncharacterized protein LOC108566646</fullName>
    </submittedName>
</protein>
<feature type="domain" description="Nose resistant-to-fluoxetine protein N-terminal" evidence="3">
    <location>
        <begin position="38"/>
        <end position="152"/>
    </location>
</feature>
<dbReference type="PANTHER" id="PTHR11161">
    <property type="entry name" value="O-ACYLTRANSFERASE"/>
    <property type="match status" value="1"/>
</dbReference>
<name>A0ABM1N5M6_NICVS</name>
<keyword evidence="2" id="KW-0732">Signal</keyword>
<feature type="transmembrane region" description="Helical" evidence="1">
    <location>
        <begin position="477"/>
        <end position="496"/>
    </location>
</feature>
<keyword evidence="1" id="KW-0812">Transmembrane</keyword>
<feature type="transmembrane region" description="Helical" evidence="1">
    <location>
        <begin position="448"/>
        <end position="465"/>
    </location>
</feature>
<feature type="transmembrane region" description="Helical" evidence="1">
    <location>
        <begin position="263"/>
        <end position="290"/>
    </location>
</feature>
<feature type="transmembrane region" description="Helical" evidence="1">
    <location>
        <begin position="1096"/>
        <end position="1120"/>
    </location>
</feature>
<feature type="transmembrane region" description="Helical" evidence="1">
    <location>
        <begin position="1211"/>
        <end position="1229"/>
    </location>
</feature>
<dbReference type="InterPro" id="IPR052728">
    <property type="entry name" value="O2_lipid_transport_reg"/>
</dbReference>
<feature type="transmembrane region" description="Helical" evidence="1">
    <location>
        <begin position="516"/>
        <end position="539"/>
    </location>
</feature>
<feature type="transmembrane region" description="Helical" evidence="1">
    <location>
        <begin position="1171"/>
        <end position="1191"/>
    </location>
</feature>
<evidence type="ECO:0000313" key="4">
    <source>
        <dbReference type="Proteomes" id="UP000695000"/>
    </source>
</evidence>
<dbReference type="Pfam" id="PF01757">
    <property type="entry name" value="Acyl_transf_3"/>
    <property type="match status" value="2"/>
</dbReference>
<dbReference type="PANTHER" id="PTHR11161:SF0">
    <property type="entry name" value="O-ACYLTRANSFERASE LIKE PROTEIN"/>
    <property type="match status" value="1"/>
</dbReference>
<dbReference type="InterPro" id="IPR002656">
    <property type="entry name" value="Acyl_transf_3_dom"/>
</dbReference>
<feature type="transmembrane region" description="Helical" evidence="1">
    <location>
        <begin position="1250"/>
        <end position="1268"/>
    </location>
</feature>
<dbReference type="SMART" id="SM00703">
    <property type="entry name" value="NRF"/>
    <property type="match status" value="2"/>
</dbReference>
<feature type="domain" description="Nose resistant-to-fluoxetine protein N-terminal" evidence="3">
    <location>
        <begin position="733"/>
        <end position="847"/>
    </location>
</feature>
<feature type="transmembrane region" description="Helical" evidence="1">
    <location>
        <begin position="374"/>
        <end position="394"/>
    </location>
</feature>
<feature type="transmembrane region" description="Helical" evidence="1">
    <location>
        <begin position="1070"/>
        <end position="1089"/>
    </location>
</feature>
<evidence type="ECO:0000256" key="2">
    <source>
        <dbReference type="SAM" id="SignalP"/>
    </source>
</evidence>
<feature type="transmembrane region" description="Helical" evidence="1">
    <location>
        <begin position="1288"/>
        <end position="1309"/>
    </location>
</feature>
<sequence length="1354" mass="154618">MWLRLLFLCAIAAASSDVVFKPLDIQECVPNDPDAPTCNEYLCEMVNSAFEKKKLWAVKMVDSWSKLPSGIIEGNMQDYGSFDECLRIVGKSKNLGLIHGKYCLGDVKIKEFPVRFGICVPDKCNSSDLSEFMMNNIEDVENSTFTKEYCQTKDSAPEYTAGDIIVILFFSVILLIVLFSTLYDLFLDYTDLLPYSDFLLAYSLWTNGRKLFSITENRNDHLNCLNGIRSLTMMWILLAHGYNTKLLGGITNTKDVDEWYKNYSSMTILGSTVAVDTFFLLGGIVLVYVYMKSKMKGNVYQSTLSMYIHRYVRLTPAVAALILIHVTLIKHMGSGPVWPKSYPFMMKFCKEYWWSLLLYVQNYVNPQSECIGQTWYLCVDMQLFILSPIILIPLKKYPKYALSGLILLTSVSMGGIFYTACYYNLRGIERKGPPESITKYYVTTHTRAPPYLIGMIVGYFIYLRKCSGNNFKINKKLNMVLWIASLIVLFTCTFAGKDLLNTVEYQKYTHVIYLTFLRPSWAVALSWVIFACVTDNGGLINKFLSMSIFQVLSRLTYGMFLIHYSQLSVCELNQRIRPWFSDGSLLLEFWYNFAITFLLAVALCLTFESPIIILEKCIRNRLSGNYQPDGNSMKETINIVIPRIIPVPPVDSPYTEPLKWTRINLQFVTLSQLNKIYQTDWIRLSAQFGLCRRRIMWLRLLFLCATAAASLDVVFKPLAMQECVAKDPNAPTCNEYLCEMVYSAFEKNRLWAVKMVDAWSKLPPGIIEGNMQDLGSYDECLGIGANNSNLGLIYGKYCLGDVKLKGFPVRFAICVPDKCTTSDLNEFIKNNIEDIENPAFTDEYCQTKDGAPEYTAGDITVIVFFVVILFIALCSTFYDMFLDYTDLLPYSEFLLTFSLWTNGRKLFTITGNRNDHLSCLNGIRTLSMMWVILGHGYNTKLLGGITNMRYVDSWFKLTSSMMIVGATVAVDTFFLLSGIVLVYVYMRTKIQGNVFLSTLSMYIHRYVRLTPALAALLLIHVTLLKHMGNGPFWPRSYPYMIQFCNEYWWSVLLYVQNYVNSDRECIGQSWYLSVDMQLFILSPIILIPLKKFPKYVLSGLVLLTAISMGGTFYIACYYNLRGLEQIGNMNTLTKYYVTTHTRAPPYLIGMIVGYFIYLCKRPGGNFKINKILNVVLWLASLTVLFACTFAGTDLLNAEDYQKYLHASYLTFVRPSWAVALSWVVFSCVTDNGGLINKFLSMPIFQVMSRLTYSMYLIHYTLLSIFVLSQRTAIRFSDGALMLEFWSNFAITFFLAVALSLTFESPIIVLEKCIRNRLSGNYPSENNSITETINIVIPRINPAPPVDSPYTEPLK</sequence>
<dbReference type="GeneID" id="108566646"/>
<feature type="transmembrane region" description="Helical" evidence="1">
    <location>
        <begin position="311"/>
        <end position="329"/>
    </location>
</feature>
<feature type="transmembrane region" description="Helical" evidence="1">
    <location>
        <begin position="957"/>
        <end position="985"/>
    </location>
</feature>
<feature type="transmembrane region" description="Helical" evidence="1">
    <location>
        <begin position="859"/>
        <end position="881"/>
    </location>
</feature>
<evidence type="ECO:0000313" key="5">
    <source>
        <dbReference type="RefSeq" id="XP_017782126.1"/>
    </source>
</evidence>
<feature type="chain" id="PRO_5047435252" evidence="2">
    <location>
        <begin position="17"/>
        <end position="1354"/>
    </location>
</feature>
<evidence type="ECO:0000259" key="3">
    <source>
        <dbReference type="SMART" id="SM00703"/>
    </source>
</evidence>
<feature type="transmembrane region" description="Helical" evidence="1">
    <location>
        <begin position="1006"/>
        <end position="1024"/>
    </location>
</feature>
<organism evidence="4 5">
    <name type="scientific">Nicrophorus vespilloides</name>
    <name type="common">Boreal carrion beetle</name>
    <dbReference type="NCBI Taxonomy" id="110193"/>
    <lineage>
        <taxon>Eukaryota</taxon>
        <taxon>Metazoa</taxon>
        <taxon>Ecdysozoa</taxon>
        <taxon>Arthropoda</taxon>
        <taxon>Hexapoda</taxon>
        <taxon>Insecta</taxon>
        <taxon>Pterygota</taxon>
        <taxon>Neoptera</taxon>
        <taxon>Endopterygota</taxon>
        <taxon>Coleoptera</taxon>
        <taxon>Polyphaga</taxon>
        <taxon>Staphyliniformia</taxon>
        <taxon>Silphidae</taxon>
        <taxon>Nicrophorinae</taxon>
        <taxon>Nicrophorus</taxon>
    </lineage>
</organism>